<keyword evidence="2" id="KW-1185">Reference proteome</keyword>
<evidence type="ECO:0000313" key="2">
    <source>
        <dbReference type="Proteomes" id="UP000634529"/>
    </source>
</evidence>
<evidence type="ECO:0000313" key="1">
    <source>
        <dbReference type="EMBL" id="MBD8498187.1"/>
    </source>
</evidence>
<name>A0ABR9AYA6_9BACL</name>
<protein>
    <submittedName>
        <fullName evidence="1">Uncharacterized protein</fullName>
    </submittedName>
</protein>
<reference evidence="1 2" key="1">
    <citation type="submission" date="2020-09" db="EMBL/GenBank/DDBJ databases">
        <title>Paenibacillus sp. CAU 1523 isolated from sand of Haeundae Beach.</title>
        <authorList>
            <person name="Kim W."/>
        </authorList>
    </citation>
    <scope>NUCLEOTIDE SEQUENCE [LARGE SCALE GENOMIC DNA]</scope>
    <source>
        <strain evidence="1 2">CAU 1523</strain>
    </source>
</reference>
<dbReference type="Proteomes" id="UP000634529">
    <property type="component" value="Unassembled WGS sequence"/>
</dbReference>
<gene>
    <name evidence="1" type="ORF">IFO66_07680</name>
</gene>
<sequence length="52" mass="5196">MTEQACNPQSANDLTAVASPCAKNATMLGTPSFAALACSVWVAIVPTGTKGV</sequence>
<organism evidence="1 2">
    <name type="scientific">Paenibacillus arenosi</name>
    <dbReference type="NCBI Taxonomy" id="2774142"/>
    <lineage>
        <taxon>Bacteria</taxon>
        <taxon>Bacillati</taxon>
        <taxon>Bacillota</taxon>
        <taxon>Bacilli</taxon>
        <taxon>Bacillales</taxon>
        <taxon>Paenibacillaceae</taxon>
        <taxon>Paenibacillus</taxon>
    </lineage>
</organism>
<comment type="caution">
    <text evidence="1">The sequence shown here is derived from an EMBL/GenBank/DDBJ whole genome shotgun (WGS) entry which is preliminary data.</text>
</comment>
<accession>A0ABR9AYA6</accession>
<dbReference type="EMBL" id="JACYTN010000003">
    <property type="protein sequence ID" value="MBD8498187.1"/>
    <property type="molecule type" value="Genomic_DNA"/>
</dbReference>
<dbReference type="RefSeq" id="WP_192024562.1">
    <property type="nucleotide sequence ID" value="NZ_JACYTN010000003.1"/>
</dbReference>
<proteinExistence type="predicted"/>